<gene>
    <name evidence="1" type="ORF">PIB30_034021</name>
</gene>
<organism evidence="1 2">
    <name type="scientific">Stylosanthes scabra</name>
    <dbReference type="NCBI Taxonomy" id="79078"/>
    <lineage>
        <taxon>Eukaryota</taxon>
        <taxon>Viridiplantae</taxon>
        <taxon>Streptophyta</taxon>
        <taxon>Embryophyta</taxon>
        <taxon>Tracheophyta</taxon>
        <taxon>Spermatophyta</taxon>
        <taxon>Magnoliopsida</taxon>
        <taxon>eudicotyledons</taxon>
        <taxon>Gunneridae</taxon>
        <taxon>Pentapetalae</taxon>
        <taxon>rosids</taxon>
        <taxon>fabids</taxon>
        <taxon>Fabales</taxon>
        <taxon>Fabaceae</taxon>
        <taxon>Papilionoideae</taxon>
        <taxon>50 kb inversion clade</taxon>
        <taxon>dalbergioids sensu lato</taxon>
        <taxon>Dalbergieae</taxon>
        <taxon>Pterocarpus clade</taxon>
        <taxon>Stylosanthes</taxon>
    </lineage>
</organism>
<evidence type="ECO:0000313" key="1">
    <source>
        <dbReference type="EMBL" id="MED6183017.1"/>
    </source>
</evidence>
<keyword evidence="2" id="KW-1185">Reference proteome</keyword>
<proteinExistence type="predicted"/>
<comment type="caution">
    <text evidence="1">The sequence shown here is derived from an EMBL/GenBank/DDBJ whole genome shotgun (WGS) entry which is preliminary data.</text>
</comment>
<dbReference type="Proteomes" id="UP001341840">
    <property type="component" value="Unassembled WGS sequence"/>
</dbReference>
<sequence length="173" mass="20009">MTTQPENDEWRVCKDVSFSARRRRRRPERLREKRSEELRVESSNLLSLQDQVQICYQYNIAMIITANHRPERPVKGNPSNTIAHKLNSGGGAPSRKTLCENHRIDEAILSGEALEEERPDLSSPQSAPFAVNSLNRKSKLKEELRTSLTSFGRIHRWELLLNHEHQEKIGVEM</sequence>
<accession>A0ABU6WB54</accession>
<protein>
    <submittedName>
        <fullName evidence="1">Uncharacterized protein</fullName>
    </submittedName>
</protein>
<reference evidence="1 2" key="1">
    <citation type="journal article" date="2023" name="Plants (Basel)">
        <title>Bridging the Gap: Combining Genomics and Transcriptomics Approaches to Understand Stylosanthes scabra, an Orphan Legume from the Brazilian Caatinga.</title>
        <authorList>
            <person name="Ferreira-Neto J.R.C."/>
            <person name="da Silva M.D."/>
            <person name="Binneck E."/>
            <person name="de Melo N.F."/>
            <person name="da Silva R.H."/>
            <person name="de Melo A.L.T.M."/>
            <person name="Pandolfi V."/>
            <person name="Bustamante F.O."/>
            <person name="Brasileiro-Vidal A.C."/>
            <person name="Benko-Iseppon A.M."/>
        </authorList>
    </citation>
    <scope>NUCLEOTIDE SEQUENCE [LARGE SCALE GENOMIC DNA]</scope>
    <source>
        <tissue evidence="1">Leaves</tissue>
    </source>
</reference>
<dbReference type="EMBL" id="JASCZI010181399">
    <property type="protein sequence ID" value="MED6183017.1"/>
    <property type="molecule type" value="Genomic_DNA"/>
</dbReference>
<evidence type="ECO:0000313" key="2">
    <source>
        <dbReference type="Proteomes" id="UP001341840"/>
    </source>
</evidence>
<name>A0ABU6WB54_9FABA</name>